<dbReference type="EMBL" id="JALJXV010000002">
    <property type="protein sequence ID" value="MCP1673591.1"/>
    <property type="molecule type" value="Genomic_DNA"/>
</dbReference>
<dbReference type="PROSITE" id="PS51123">
    <property type="entry name" value="OMPA_2"/>
    <property type="match status" value="1"/>
</dbReference>
<feature type="signal peptide" evidence="4">
    <location>
        <begin position="1"/>
        <end position="28"/>
    </location>
</feature>
<evidence type="ECO:0000256" key="2">
    <source>
        <dbReference type="ARBA" id="ARBA00023136"/>
    </source>
</evidence>
<comment type="subcellular location">
    <subcellularLocation>
        <location evidence="1">Cell outer membrane</location>
    </subcellularLocation>
</comment>
<name>A0AAE3G0X7_9GAMM</name>
<dbReference type="InterPro" id="IPR006665">
    <property type="entry name" value="OmpA-like"/>
</dbReference>
<dbReference type="PRINTS" id="PR01021">
    <property type="entry name" value="OMPADOMAIN"/>
</dbReference>
<dbReference type="InterPro" id="IPR036737">
    <property type="entry name" value="OmpA-like_sf"/>
</dbReference>
<accession>A0AAE3G0X7</accession>
<dbReference type="PANTHER" id="PTHR30329:SF17">
    <property type="entry name" value="LIPOPROTEIN YFIB-RELATED"/>
    <property type="match status" value="1"/>
</dbReference>
<evidence type="ECO:0000313" key="7">
    <source>
        <dbReference type="Proteomes" id="UP001205843"/>
    </source>
</evidence>
<reference evidence="6" key="1">
    <citation type="submission" date="2022-03" db="EMBL/GenBank/DDBJ databases">
        <title>Genomic Encyclopedia of Type Strains, Phase III (KMG-III): the genomes of soil and plant-associated and newly described type strains.</title>
        <authorList>
            <person name="Whitman W."/>
        </authorList>
    </citation>
    <scope>NUCLEOTIDE SEQUENCE</scope>
    <source>
        <strain evidence="6">ANL 6-2</strain>
    </source>
</reference>
<keyword evidence="2 3" id="KW-0472">Membrane</keyword>
<evidence type="ECO:0000313" key="6">
    <source>
        <dbReference type="EMBL" id="MCP1673591.1"/>
    </source>
</evidence>
<gene>
    <name evidence="6" type="ORF">J2T57_000690</name>
</gene>
<dbReference type="InterPro" id="IPR006664">
    <property type="entry name" value="OMP_bac"/>
</dbReference>
<dbReference type="InterPro" id="IPR050330">
    <property type="entry name" value="Bact_OuterMem_StrucFunc"/>
</dbReference>
<evidence type="ECO:0000256" key="1">
    <source>
        <dbReference type="ARBA" id="ARBA00004442"/>
    </source>
</evidence>
<feature type="domain" description="OmpA-like" evidence="5">
    <location>
        <begin position="85"/>
        <end position="209"/>
    </location>
</feature>
<comment type="caution">
    <text evidence="6">The sequence shown here is derived from an EMBL/GenBank/DDBJ whole genome shotgun (WGS) entry which is preliminary data.</text>
</comment>
<protein>
    <submittedName>
        <fullName evidence="6">OOP family OmpA-OmpF porin</fullName>
    </submittedName>
</protein>
<dbReference type="Proteomes" id="UP001205843">
    <property type="component" value="Unassembled WGS sequence"/>
</dbReference>
<keyword evidence="4" id="KW-0732">Signal</keyword>
<evidence type="ECO:0000256" key="4">
    <source>
        <dbReference type="SAM" id="SignalP"/>
    </source>
</evidence>
<dbReference type="SUPFAM" id="SSF103088">
    <property type="entry name" value="OmpA-like"/>
    <property type="match status" value="1"/>
</dbReference>
<dbReference type="Gene3D" id="3.30.1330.60">
    <property type="entry name" value="OmpA-like domain"/>
    <property type="match status" value="1"/>
</dbReference>
<dbReference type="AlphaFoldDB" id="A0AAE3G0X7"/>
<proteinExistence type="predicted"/>
<organism evidence="6 7">
    <name type="scientific">Natronocella acetinitrilica</name>
    <dbReference type="NCBI Taxonomy" id="414046"/>
    <lineage>
        <taxon>Bacteria</taxon>
        <taxon>Pseudomonadati</taxon>
        <taxon>Pseudomonadota</taxon>
        <taxon>Gammaproteobacteria</taxon>
        <taxon>Chromatiales</taxon>
        <taxon>Ectothiorhodospiraceae</taxon>
        <taxon>Natronocella</taxon>
    </lineage>
</organism>
<feature type="chain" id="PRO_5042232041" evidence="4">
    <location>
        <begin position="29"/>
        <end position="215"/>
    </location>
</feature>
<dbReference type="RefSeq" id="WP_253474264.1">
    <property type="nucleotide sequence ID" value="NZ_JALJXV010000002.1"/>
</dbReference>
<dbReference type="GO" id="GO:0009279">
    <property type="term" value="C:cell outer membrane"/>
    <property type="evidence" value="ECO:0007669"/>
    <property type="project" value="UniProtKB-SubCell"/>
</dbReference>
<dbReference type="PANTHER" id="PTHR30329">
    <property type="entry name" value="STATOR ELEMENT OF FLAGELLAR MOTOR COMPLEX"/>
    <property type="match status" value="1"/>
</dbReference>
<evidence type="ECO:0000259" key="5">
    <source>
        <dbReference type="PROSITE" id="PS51123"/>
    </source>
</evidence>
<dbReference type="CDD" id="cd07185">
    <property type="entry name" value="OmpA_C-like"/>
    <property type="match status" value="1"/>
</dbReference>
<keyword evidence="7" id="KW-1185">Reference proteome</keyword>
<dbReference type="Pfam" id="PF00691">
    <property type="entry name" value="OmpA"/>
    <property type="match status" value="1"/>
</dbReference>
<sequence length="215" mass="23542">MATGIKGLGVLFCAGMGAMLLGSISAQALAEGDRSKYWIEPNSGEVWRLNGQCLTVPGWTESDAIAECHPELADAAAAPQAQPRVETRFETESASALFGFNDSQLTNQGREAMRRAVRTAEGERIERVRVVGHADRIGRSDFNDRLSMARARTVSEYLGSLSTLQGVEIEHEGVGYRVPVVDCDEQARDALIECLAPNRRVELEITVRREVPVQQ</sequence>
<evidence type="ECO:0000256" key="3">
    <source>
        <dbReference type="PROSITE-ProRule" id="PRU00473"/>
    </source>
</evidence>